<comment type="similarity">
    <text evidence="8">Belongs to the glycosyltransferase 2 family. CrtQ subfamily.</text>
</comment>
<evidence type="ECO:0000256" key="1">
    <source>
        <dbReference type="ARBA" id="ARBA00004236"/>
    </source>
</evidence>
<feature type="domain" description="Glycosyltransferase 2-like" evidence="10">
    <location>
        <begin position="16"/>
        <end position="144"/>
    </location>
</feature>
<organism evidence="11 12">
    <name type="scientific">Candidatus Neomicrothrix subdominans</name>
    <dbReference type="NCBI Taxonomy" id="2954438"/>
    <lineage>
        <taxon>Bacteria</taxon>
        <taxon>Bacillati</taxon>
        <taxon>Actinomycetota</taxon>
        <taxon>Acidimicrobiia</taxon>
        <taxon>Acidimicrobiales</taxon>
        <taxon>Microthrixaceae</taxon>
        <taxon>Candidatus Neomicrothrix</taxon>
    </lineage>
</organism>
<evidence type="ECO:0000256" key="6">
    <source>
        <dbReference type="ARBA" id="ARBA00037281"/>
    </source>
</evidence>
<keyword evidence="5" id="KW-0472">Membrane</keyword>
<keyword evidence="4" id="KW-0808">Transferase</keyword>
<evidence type="ECO:0000256" key="9">
    <source>
        <dbReference type="ARBA" id="ARBA00040345"/>
    </source>
</evidence>
<evidence type="ECO:0000259" key="10">
    <source>
        <dbReference type="Pfam" id="PF00535"/>
    </source>
</evidence>
<reference evidence="11 12" key="1">
    <citation type="submission" date="2020-10" db="EMBL/GenBank/DDBJ databases">
        <title>Connecting structure to function with the recovery of over 1000 high-quality activated sludge metagenome-assembled genomes encoding full-length rRNA genes using long-read sequencing.</title>
        <authorList>
            <person name="Singleton C.M."/>
            <person name="Petriglieri F."/>
            <person name="Kristensen J.M."/>
            <person name="Kirkegaard R.H."/>
            <person name="Michaelsen T.Y."/>
            <person name="Andersen M.H."/>
            <person name="Karst S.M."/>
            <person name="Dueholm M.S."/>
            <person name="Nielsen P.H."/>
            <person name="Albertsen M."/>
        </authorList>
    </citation>
    <scope>NUCLEOTIDE SEQUENCE [LARGE SCALE GENOMIC DNA]</scope>
    <source>
        <strain evidence="11">Lyne_18-Q3-R50-59_MAXAC.006</strain>
    </source>
</reference>
<evidence type="ECO:0000256" key="2">
    <source>
        <dbReference type="ARBA" id="ARBA00022475"/>
    </source>
</evidence>
<evidence type="ECO:0000313" key="12">
    <source>
        <dbReference type="Proteomes" id="UP000727993"/>
    </source>
</evidence>
<gene>
    <name evidence="11" type="ORF">IPN02_11125</name>
</gene>
<dbReference type="PANTHER" id="PTHR43646">
    <property type="entry name" value="GLYCOSYLTRANSFERASE"/>
    <property type="match status" value="1"/>
</dbReference>
<evidence type="ECO:0000256" key="3">
    <source>
        <dbReference type="ARBA" id="ARBA00022676"/>
    </source>
</evidence>
<comment type="pathway">
    <text evidence="7">Carotenoid biosynthesis; staphyloxanthin biosynthesis; staphyloxanthin from farnesyl diphosphate: step 4/5.</text>
</comment>
<dbReference type="PANTHER" id="PTHR43646:SF2">
    <property type="entry name" value="GLYCOSYLTRANSFERASE 2-LIKE DOMAIN-CONTAINING PROTEIN"/>
    <property type="match status" value="1"/>
</dbReference>
<comment type="function">
    <text evidence="6">Catalyzes the glycosylation of 4,4'-diaponeurosporenoate, i.e. the esterification of glucose at the C1'' position with the carboxyl group of 4,4'-diaponeurosporenic acid, to form glycosyl-4,4'-diaponeurosporenoate. This is a step in the biosynthesis of staphyloxanthin, an orange pigment present in most staphylococci strains.</text>
</comment>
<proteinExistence type="inferred from homology"/>
<evidence type="ECO:0000313" key="11">
    <source>
        <dbReference type="EMBL" id="MBK9297360.1"/>
    </source>
</evidence>
<dbReference type="GO" id="GO:0016757">
    <property type="term" value="F:glycosyltransferase activity"/>
    <property type="evidence" value="ECO:0007669"/>
    <property type="project" value="UniProtKB-KW"/>
</dbReference>
<evidence type="ECO:0000256" key="5">
    <source>
        <dbReference type="ARBA" id="ARBA00023136"/>
    </source>
</evidence>
<evidence type="ECO:0000256" key="4">
    <source>
        <dbReference type="ARBA" id="ARBA00022679"/>
    </source>
</evidence>
<evidence type="ECO:0000256" key="8">
    <source>
        <dbReference type="ARBA" id="ARBA00038120"/>
    </source>
</evidence>
<dbReference type="AlphaFoldDB" id="A0A936TG58"/>
<accession>A0A936TG58</accession>
<dbReference type="Gene3D" id="3.90.550.10">
    <property type="entry name" value="Spore Coat Polysaccharide Biosynthesis Protein SpsA, Chain A"/>
    <property type="match status" value="1"/>
</dbReference>
<dbReference type="Pfam" id="PF00535">
    <property type="entry name" value="Glycos_transf_2"/>
    <property type="match status" value="1"/>
</dbReference>
<dbReference type="GO" id="GO:0005886">
    <property type="term" value="C:plasma membrane"/>
    <property type="evidence" value="ECO:0007669"/>
    <property type="project" value="UniProtKB-SubCell"/>
</dbReference>
<dbReference type="EMBL" id="JADJZA010000007">
    <property type="protein sequence ID" value="MBK9297360.1"/>
    <property type="molecule type" value="Genomic_DNA"/>
</dbReference>
<dbReference type="Proteomes" id="UP000727993">
    <property type="component" value="Unassembled WGS sequence"/>
</dbReference>
<keyword evidence="2" id="KW-1003">Cell membrane</keyword>
<dbReference type="SUPFAM" id="SSF53448">
    <property type="entry name" value="Nucleotide-diphospho-sugar transferases"/>
    <property type="match status" value="1"/>
</dbReference>
<dbReference type="InterPro" id="IPR001173">
    <property type="entry name" value="Glyco_trans_2-like"/>
</dbReference>
<dbReference type="InterPro" id="IPR029044">
    <property type="entry name" value="Nucleotide-diphossugar_trans"/>
</dbReference>
<sequence>MSTKNTAVNDIAHVVVVIPAHDEAARLGRLLASMSLARRRVSEKVSTSCVVVADACTDRTAEVARCFLTGGQDVLEEVEVRSVGRARQRGVASAIEGHEDLRRVWIANTDADTVVPDNWLTAQLRLANSGYDAVAGTVTLLEDDDWCPTVAARFERAYRWPPGTPHPHIHGCNLGVRASTYLEVGGWSERCSAEDGDLWRRLKTHARVLSSAESRVATSARMHGRAPDGFAGHLVSLDQSAFPEPPAGAPMRLPGR</sequence>
<name>A0A936TG58_9ACTN</name>
<protein>
    <recommendedName>
        <fullName evidence="9">4,4'-diaponeurosporenoate glycosyltransferase</fullName>
    </recommendedName>
</protein>
<comment type="subcellular location">
    <subcellularLocation>
        <location evidence="1">Cell membrane</location>
    </subcellularLocation>
</comment>
<evidence type="ECO:0000256" key="7">
    <source>
        <dbReference type="ARBA" id="ARBA00037904"/>
    </source>
</evidence>
<comment type="caution">
    <text evidence="11">The sequence shown here is derived from an EMBL/GenBank/DDBJ whole genome shotgun (WGS) entry which is preliminary data.</text>
</comment>
<keyword evidence="3" id="KW-0328">Glycosyltransferase</keyword>